<evidence type="ECO:0000259" key="13">
    <source>
        <dbReference type="PROSITE" id="PS51471"/>
    </source>
</evidence>
<keyword evidence="3" id="KW-0418">Kinase</keyword>
<dbReference type="SMART" id="SM00220">
    <property type="entry name" value="S_TKc"/>
    <property type="match status" value="1"/>
</dbReference>
<evidence type="ECO:0000256" key="11">
    <source>
        <dbReference type="SAM" id="Phobius"/>
    </source>
</evidence>
<feature type="domain" description="Fe2OG dioxygenase" evidence="13">
    <location>
        <begin position="722"/>
        <end position="824"/>
    </location>
</feature>
<dbReference type="Gene3D" id="1.10.510.10">
    <property type="entry name" value="Transferase(Phosphotransferase) domain 1"/>
    <property type="match status" value="1"/>
</dbReference>
<comment type="caution">
    <text evidence="14">The sequence shown here is derived from an EMBL/GenBank/DDBJ whole genome shotgun (WGS) entry which is preliminary data.</text>
</comment>
<keyword evidence="11" id="KW-1133">Transmembrane helix</keyword>
<evidence type="ECO:0000256" key="5">
    <source>
        <dbReference type="ARBA" id="ARBA00038035"/>
    </source>
</evidence>
<evidence type="ECO:0000256" key="1">
    <source>
        <dbReference type="ARBA" id="ARBA00022679"/>
    </source>
</evidence>
<keyword evidence="15" id="KW-1185">Reference proteome</keyword>
<dbReference type="InterPro" id="IPR017441">
    <property type="entry name" value="Protein_kinase_ATP_BS"/>
</dbReference>
<organism evidence="14 15">
    <name type="scientific">Effrenium voratum</name>
    <dbReference type="NCBI Taxonomy" id="2562239"/>
    <lineage>
        <taxon>Eukaryota</taxon>
        <taxon>Sar</taxon>
        <taxon>Alveolata</taxon>
        <taxon>Dinophyceae</taxon>
        <taxon>Suessiales</taxon>
        <taxon>Symbiodiniaceae</taxon>
        <taxon>Effrenium</taxon>
    </lineage>
</organism>
<evidence type="ECO:0000256" key="6">
    <source>
        <dbReference type="ARBA" id="ARBA00038999"/>
    </source>
</evidence>
<evidence type="ECO:0000259" key="12">
    <source>
        <dbReference type="PROSITE" id="PS50011"/>
    </source>
</evidence>
<dbReference type="GO" id="GO:0005524">
    <property type="term" value="F:ATP binding"/>
    <property type="evidence" value="ECO:0007669"/>
    <property type="project" value="UniProtKB-UniRule"/>
</dbReference>
<dbReference type="GO" id="GO:0004708">
    <property type="term" value="F:MAP kinase kinase activity"/>
    <property type="evidence" value="ECO:0007669"/>
    <property type="project" value="UniProtKB-EC"/>
</dbReference>
<keyword evidence="4 10" id="KW-0067">ATP-binding</keyword>
<feature type="transmembrane region" description="Helical" evidence="11">
    <location>
        <begin position="782"/>
        <end position="802"/>
    </location>
</feature>
<dbReference type="InterPro" id="IPR000719">
    <property type="entry name" value="Prot_kinase_dom"/>
</dbReference>
<keyword evidence="11" id="KW-0472">Membrane</keyword>
<dbReference type="InterPro" id="IPR027443">
    <property type="entry name" value="IPNS-like_sf"/>
</dbReference>
<evidence type="ECO:0000256" key="9">
    <source>
        <dbReference type="ARBA" id="ARBA00051693"/>
    </source>
</evidence>
<evidence type="ECO:0000256" key="10">
    <source>
        <dbReference type="PROSITE-ProRule" id="PRU10141"/>
    </source>
</evidence>
<proteinExistence type="inferred from homology"/>
<dbReference type="EC" id="2.7.12.2" evidence="6"/>
<dbReference type="PANTHER" id="PTHR48013:SF9">
    <property type="entry name" value="DUAL SPECIFICITY MITOGEN-ACTIVATED PROTEIN KINASE KINASE 5"/>
    <property type="match status" value="1"/>
</dbReference>
<dbReference type="InterPro" id="IPR011009">
    <property type="entry name" value="Kinase-like_dom_sf"/>
</dbReference>
<feature type="domain" description="Protein kinase" evidence="12">
    <location>
        <begin position="246"/>
        <end position="501"/>
    </location>
</feature>
<feature type="transmembrane region" description="Helical" evidence="11">
    <location>
        <begin position="745"/>
        <end position="762"/>
    </location>
</feature>
<evidence type="ECO:0000256" key="2">
    <source>
        <dbReference type="ARBA" id="ARBA00022741"/>
    </source>
</evidence>
<dbReference type="PROSITE" id="PS50011">
    <property type="entry name" value="PROTEIN_KINASE_DOM"/>
    <property type="match status" value="1"/>
</dbReference>
<accession>A0AA36HQU8</accession>
<evidence type="ECO:0000256" key="4">
    <source>
        <dbReference type="ARBA" id="ARBA00022840"/>
    </source>
</evidence>
<dbReference type="SUPFAM" id="SSF56112">
    <property type="entry name" value="Protein kinase-like (PK-like)"/>
    <property type="match status" value="1"/>
</dbReference>
<keyword evidence="11" id="KW-0812">Transmembrane</keyword>
<keyword evidence="1" id="KW-0808">Transferase</keyword>
<dbReference type="SUPFAM" id="SSF51197">
    <property type="entry name" value="Clavaminate synthase-like"/>
    <property type="match status" value="1"/>
</dbReference>
<dbReference type="InterPro" id="IPR005123">
    <property type="entry name" value="Oxoglu/Fe-dep_dioxygenase_dom"/>
</dbReference>
<comment type="catalytic activity">
    <reaction evidence="7">
        <text>L-seryl-[protein] + ATP = O-phospho-L-seryl-[protein] + ADP + H(+)</text>
        <dbReference type="Rhea" id="RHEA:17989"/>
        <dbReference type="Rhea" id="RHEA-COMP:9863"/>
        <dbReference type="Rhea" id="RHEA-COMP:11604"/>
        <dbReference type="ChEBI" id="CHEBI:15378"/>
        <dbReference type="ChEBI" id="CHEBI:29999"/>
        <dbReference type="ChEBI" id="CHEBI:30616"/>
        <dbReference type="ChEBI" id="CHEBI:83421"/>
        <dbReference type="ChEBI" id="CHEBI:456216"/>
        <dbReference type="EC" id="2.7.12.2"/>
    </reaction>
</comment>
<dbReference type="Gene3D" id="3.30.200.20">
    <property type="entry name" value="Phosphorylase Kinase, domain 1"/>
    <property type="match status" value="1"/>
</dbReference>
<comment type="similarity">
    <text evidence="5">Belongs to the protein kinase superfamily. STE Ser/Thr protein kinase family. MAP kinase kinase subfamily.</text>
</comment>
<dbReference type="EMBL" id="CAUJNA010000206">
    <property type="protein sequence ID" value="CAJ1373646.1"/>
    <property type="molecule type" value="Genomic_DNA"/>
</dbReference>
<gene>
    <name evidence="14" type="ORF">EVOR1521_LOCUS3404</name>
</gene>
<dbReference type="Proteomes" id="UP001178507">
    <property type="component" value="Unassembled WGS sequence"/>
</dbReference>
<reference evidence="14" key="1">
    <citation type="submission" date="2023-08" db="EMBL/GenBank/DDBJ databases">
        <authorList>
            <person name="Chen Y."/>
            <person name="Shah S."/>
            <person name="Dougan E. K."/>
            <person name="Thang M."/>
            <person name="Chan C."/>
        </authorList>
    </citation>
    <scope>NUCLEOTIDE SEQUENCE</scope>
</reference>
<dbReference type="Gene3D" id="2.60.120.330">
    <property type="entry name" value="B-lactam Antibiotic, Isopenicillin N Synthase, Chain"/>
    <property type="match status" value="1"/>
</dbReference>
<dbReference type="AlphaFoldDB" id="A0AA36HQU8"/>
<comment type="catalytic activity">
    <reaction evidence="9">
        <text>L-tyrosyl-[protein] + ATP = O-phospho-L-tyrosyl-[protein] + ADP + H(+)</text>
        <dbReference type="Rhea" id="RHEA:10596"/>
        <dbReference type="Rhea" id="RHEA-COMP:10136"/>
        <dbReference type="Rhea" id="RHEA-COMP:20101"/>
        <dbReference type="ChEBI" id="CHEBI:15378"/>
        <dbReference type="ChEBI" id="CHEBI:30616"/>
        <dbReference type="ChEBI" id="CHEBI:46858"/>
        <dbReference type="ChEBI" id="CHEBI:61978"/>
        <dbReference type="ChEBI" id="CHEBI:456216"/>
        <dbReference type="EC" id="2.7.12.2"/>
    </reaction>
</comment>
<feature type="binding site" evidence="10">
    <location>
        <position position="275"/>
    </location>
    <ligand>
        <name>ATP</name>
        <dbReference type="ChEBI" id="CHEBI:30616"/>
    </ligand>
</feature>
<name>A0AA36HQU8_9DINO</name>
<evidence type="ECO:0000256" key="3">
    <source>
        <dbReference type="ARBA" id="ARBA00022777"/>
    </source>
</evidence>
<feature type="transmembrane region" description="Helical" evidence="11">
    <location>
        <begin position="506"/>
        <end position="528"/>
    </location>
</feature>
<dbReference type="Pfam" id="PF00069">
    <property type="entry name" value="Pkinase"/>
    <property type="match status" value="1"/>
</dbReference>
<sequence length="900" mass="99028">MWRGYARHTLVPKGLAAFGTWENIDAYADPALIADPTLKARVASDRGQLPFDWVDDVQLRFVRPAREDQLTLLMEPVSVWDILEDLSADHELDLLPNNLDLPDAGISQVGVHEVPVRIAFRNPESAAGKYTIMVDIVSKQSQDAEIQKEEMKKALEEGKSYRLVERGGLSVSLTWSVDEAWLRSCSSNSEACPCSPPEDKRQFKSSADMLQDGTLRHNPSGMRVSPDKGVVVDGQEYKLSPQDIDLDRSSTLGAGAGGVVQAGVHKPTGMKVAIKTVKVDQKEKREQMLKEIKGLVLAAGCPYLVQWYAGFVGKDTGLVHVVVELMDKGSLADLKRQVGGPVPPEHLACAAAQITRGLEHLQSRRLLHRDVKPANILHNSLGQVKLTDFGISKDLTSTAGVAASFVGTANYMSPERALGKDYSFRSDVWSAGMVVLELANGKYPYEAKNFLDLYECLCAQPEPRLDAAKFPKPLCDFVAQCLRRDESKRPDAITLAKHSLVESQGLLLLFLLLLLLLLLPLLLLPLLLPQRQCNTGMRGNPLALREVQVERRRGFTSEPNYRESSVLLVLGHVIPAVGSIAEYYTKVPLEEVARKPASICDQLKASGFAVVRCNVKRRAEALEWLGGLSDRSPAEFMSELDSTQFQGVARVEEVEFPRKLRRVDLVPVDVDGASDGPKATFALARDLHDVAVTCLRAIAEHERMPLEELVADRPERLNSAKEPSFLRANLYNTDGDAGACWHVDLGLLTVMPVGSWPAMMASPFHSVKNSFVEELLDPDRDVLVFAGTALAVATAGLYVALVHGVSGARLRQGCRVSLPYFLRVRRGAIIQRPRNCPDCLAGLYPAAVQPSTSGDSGQMLDLLRFHRDFYGRLCTRGQVVPLGKLGTPDVEKRLREGFYT</sequence>
<dbReference type="PROSITE" id="PS00107">
    <property type="entry name" value="PROTEIN_KINASE_ATP"/>
    <property type="match status" value="1"/>
</dbReference>
<protein>
    <recommendedName>
        <fullName evidence="6">mitogen-activated protein kinase kinase</fullName>
        <ecNumber evidence="6">2.7.12.2</ecNumber>
    </recommendedName>
</protein>
<evidence type="ECO:0000313" key="15">
    <source>
        <dbReference type="Proteomes" id="UP001178507"/>
    </source>
</evidence>
<dbReference type="PANTHER" id="PTHR48013">
    <property type="entry name" value="DUAL SPECIFICITY MITOGEN-ACTIVATED PROTEIN KINASE KINASE 5-RELATED"/>
    <property type="match status" value="1"/>
</dbReference>
<evidence type="ECO:0000313" key="14">
    <source>
        <dbReference type="EMBL" id="CAJ1373646.1"/>
    </source>
</evidence>
<keyword evidence="2 10" id="KW-0547">Nucleotide-binding</keyword>
<comment type="catalytic activity">
    <reaction evidence="8">
        <text>L-threonyl-[protein] + ATP = O-phospho-L-threonyl-[protein] + ADP + H(+)</text>
        <dbReference type="Rhea" id="RHEA:46608"/>
        <dbReference type="Rhea" id="RHEA-COMP:11060"/>
        <dbReference type="Rhea" id="RHEA-COMP:11605"/>
        <dbReference type="ChEBI" id="CHEBI:15378"/>
        <dbReference type="ChEBI" id="CHEBI:30013"/>
        <dbReference type="ChEBI" id="CHEBI:30616"/>
        <dbReference type="ChEBI" id="CHEBI:61977"/>
        <dbReference type="ChEBI" id="CHEBI:456216"/>
        <dbReference type="EC" id="2.7.12.2"/>
    </reaction>
</comment>
<evidence type="ECO:0000256" key="8">
    <source>
        <dbReference type="ARBA" id="ARBA00049299"/>
    </source>
</evidence>
<dbReference type="PROSITE" id="PS51471">
    <property type="entry name" value="FE2OG_OXY"/>
    <property type="match status" value="1"/>
</dbReference>
<evidence type="ECO:0000256" key="7">
    <source>
        <dbReference type="ARBA" id="ARBA00049014"/>
    </source>
</evidence>